<dbReference type="OrthoDB" id="9855735at2"/>
<sequence length="157" mass="18648">MSHHQTQLLSDICTFLERFSISYQSLDFEITEYINHSLTPFWRGSTSKIDWELCSTTPVQKIEFPFFTPIDAQITQQLIEQANFRVLQHRQIILYFSGMSSCLLLESSEFQNTIFYFMDEFCYLDTFFIFAAPSILEHQKISDFLEIQLFQYFCGHI</sequence>
<dbReference type="EMBL" id="JBHRSF010000008">
    <property type="protein sequence ID" value="MFC2994770.1"/>
    <property type="molecule type" value="Genomic_DNA"/>
</dbReference>
<evidence type="ECO:0000313" key="4">
    <source>
        <dbReference type="Proteomes" id="UP001595455"/>
    </source>
</evidence>
<proteinExistence type="predicted"/>
<accession>A0A371YSE2</accession>
<protein>
    <submittedName>
        <fullName evidence="2">Uncharacterized protein</fullName>
    </submittedName>
</protein>
<dbReference type="RefSeq" id="WP_107007493.1">
    <property type="nucleotide sequence ID" value="NZ_JBHRSF010000008.1"/>
</dbReference>
<reference evidence="1" key="1">
    <citation type="journal article" date="2014" name="Int. J. Syst. Evol. Microbiol.">
        <title>Complete genome of a new Firmicutes species belonging to the dominant human colonic microbiota ('Ruminococcus bicirculans') reveals two chromosomes and a selective capacity to utilize plant glucans.</title>
        <authorList>
            <consortium name="NISC Comparative Sequencing Program"/>
            <person name="Wegmann U."/>
            <person name="Louis P."/>
            <person name="Goesmann A."/>
            <person name="Henrissat B."/>
            <person name="Duncan S.H."/>
            <person name="Flint H.J."/>
        </authorList>
    </citation>
    <scope>NUCLEOTIDE SEQUENCE</scope>
    <source>
        <strain evidence="1">KCTC 62575</strain>
    </source>
</reference>
<evidence type="ECO:0000313" key="2">
    <source>
        <dbReference type="EMBL" id="RFC84365.1"/>
    </source>
</evidence>
<gene>
    <name evidence="1" type="ORF">ACFODO_05660</name>
    <name evidence="2" type="ORF">C9E89_006765</name>
</gene>
<dbReference type="Proteomes" id="UP001595455">
    <property type="component" value="Unassembled WGS sequence"/>
</dbReference>
<reference evidence="2 3" key="2">
    <citation type="submission" date="2018-08" db="EMBL/GenBank/DDBJ databases">
        <title>The draft genome of Acinetobacter sichuanensis strain WCHAc060041.</title>
        <authorList>
            <person name="Qin J."/>
            <person name="Feng Y."/>
            <person name="Zong Z."/>
        </authorList>
    </citation>
    <scope>NUCLEOTIDE SEQUENCE [LARGE SCALE GENOMIC DNA]</scope>
    <source>
        <strain evidence="2 3">WCHAc060041</strain>
    </source>
</reference>
<dbReference type="EMBL" id="PYIX02000007">
    <property type="protein sequence ID" value="RFC84365.1"/>
    <property type="molecule type" value="Genomic_DNA"/>
</dbReference>
<reference evidence="4" key="3">
    <citation type="journal article" date="2019" name="Int. J. Syst. Evol. Microbiol.">
        <title>The Global Catalogue of Microorganisms (GCM) 10K type strain sequencing project: providing services to taxonomists for standard genome sequencing and annotation.</title>
        <authorList>
            <consortium name="The Broad Institute Genomics Platform"/>
            <consortium name="The Broad Institute Genome Sequencing Center for Infectious Disease"/>
            <person name="Wu L."/>
            <person name="Ma J."/>
        </authorList>
    </citation>
    <scope>NUCLEOTIDE SEQUENCE [LARGE SCALE GENOMIC DNA]</scope>
    <source>
        <strain evidence="4">KCTC 62575</strain>
    </source>
</reference>
<dbReference type="Proteomes" id="UP000240957">
    <property type="component" value="Unassembled WGS sequence"/>
</dbReference>
<organism evidence="2 3">
    <name type="scientific">Acinetobacter sichuanensis</name>
    <dbReference type="NCBI Taxonomy" id="2136183"/>
    <lineage>
        <taxon>Bacteria</taxon>
        <taxon>Pseudomonadati</taxon>
        <taxon>Pseudomonadota</taxon>
        <taxon>Gammaproteobacteria</taxon>
        <taxon>Moraxellales</taxon>
        <taxon>Moraxellaceae</taxon>
        <taxon>Acinetobacter</taxon>
    </lineage>
</organism>
<evidence type="ECO:0000313" key="1">
    <source>
        <dbReference type="EMBL" id="MFC2994770.1"/>
    </source>
</evidence>
<reference evidence="1" key="4">
    <citation type="submission" date="2024-09" db="EMBL/GenBank/DDBJ databases">
        <authorList>
            <person name="Sun Q."/>
            <person name="Mori K."/>
        </authorList>
    </citation>
    <scope>NUCLEOTIDE SEQUENCE</scope>
    <source>
        <strain evidence="1">KCTC 62575</strain>
    </source>
</reference>
<dbReference type="AlphaFoldDB" id="A0A371YSE2"/>
<name>A0A371YSE2_9GAMM</name>
<keyword evidence="4" id="KW-1185">Reference proteome</keyword>
<comment type="caution">
    <text evidence="2">The sequence shown here is derived from an EMBL/GenBank/DDBJ whole genome shotgun (WGS) entry which is preliminary data.</text>
</comment>
<evidence type="ECO:0000313" key="3">
    <source>
        <dbReference type="Proteomes" id="UP000240957"/>
    </source>
</evidence>